<name>A0A3L6QU79_PANMI</name>
<evidence type="ECO:0000313" key="1">
    <source>
        <dbReference type="EMBL" id="RLM87252.1"/>
    </source>
</evidence>
<comment type="caution">
    <text evidence="1">The sequence shown here is derived from an EMBL/GenBank/DDBJ whole genome shotgun (WGS) entry which is preliminary data.</text>
</comment>
<keyword evidence="2" id="KW-1185">Reference proteome</keyword>
<gene>
    <name evidence="1" type="ORF">C2845_PM04G14570</name>
</gene>
<dbReference type="Proteomes" id="UP000275267">
    <property type="component" value="Unassembled WGS sequence"/>
</dbReference>
<dbReference type="AlphaFoldDB" id="A0A3L6QU79"/>
<evidence type="ECO:0000313" key="2">
    <source>
        <dbReference type="Proteomes" id="UP000275267"/>
    </source>
</evidence>
<dbReference type="EMBL" id="PQIB02000011">
    <property type="protein sequence ID" value="RLM87252.1"/>
    <property type="molecule type" value="Genomic_DNA"/>
</dbReference>
<reference evidence="2" key="1">
    <citation type="journal article" date="2019" name="Nat. Commun.">
        <title>The genome of broomcorn millet.</title>
        <authorList>
            <person name="Zou C."/>
            <person name="Miki D."/>
            <person name="Li D."/>
            <person name="Tang Q."/>
            <person name="Xiao L."/>
            <person name="Rajput S."/>
            <person name="Deng P."/>
            <person name="Jia W."/>
            <person name="Huang R."/>
            <person name="Zhang M."/>
            <person name="Sun Y."/>
            <person name="Hu J."/>
            <person name="Fu X."/>
            <person name="Schnable P.S."/>
            <person name="Li F."/>
            <person name="Zhang H."/>
            <person name="Feng B."/>
            <person name="Zhu X."/>
            <person name="Liu R."/>
            <person name="Schnable J.C."/>
            <person name="Zhu J.-K."/>
            <person name="Zhang H."/>
        </authorList>
    </citation>
    <scope>NUCLEOTIDE SEQUENCE [LARGE SCALE GENOMIC DNA]</scope>
</reference>
<organism evidence="1 2">
    <name type="scientific">Panicum miliaceum</name>
    <name type="common">Proso millet</name>
    <name type="synonym">Broomcorn millet</name>
    <dbReference type="NCBI Taxonomy" id="4540"/>
    <lineage>
        <taxon>Eukaryota</taxon>
        <taxon>Viridiplantae</taxon>
        <taxon>Streptophyta</taxon>
        <taxon>Embryophyta</taxon>
        <taxon>Tracheophyta</taxon>
        <taxon>Spermatophyta</taxon>
        <taxon>Magnoliopsida</taxon>
        <taxon>Liliopsida</taxon>
        <taxon>Poales</taxon>
        <taxon>Poaceae</taxon>
        <taxon>PACMAD clade</taxon>
        <taxon>Panicoideae</taxon>
        <taxon>Panicodae</taxon>
        <taxon>Paniceae</taxon>
        <taxon>Panicinae</taxon>
        <taxon>Panicum</taxon>
        <taxon>Panicum sect. Panicum</taxon>
    </lineage>
</organism>
<accession>A0A3L6QU79</accession>
<protein>
    <submittedName>
        <fullName evidence="1">Uncharacterized protein</fullName>
    </submittedName>
</protein>
<sequence>MEAKDLNFLLAKSTILQTLVVYARAGERARAATCAGTRAGACGNRQMASPSARQNWIAEGMRWRMG</sequence>
<proteinExistence type="predicted"/>